<dbReference type="RefSeq" id="WP_320423988.1">
    <property type="nucleotide sequence ID" value="NZ_JAXCLA010000005.1"/>
</dbReference>
<dbReference type="InterPro" id="IPR015797">
    <property type="entry name" value="NUDIX_hydrolase-like_dom_sf"/>
</dbReference>
<dbReference type="InterPro" id="IPR031804">
    <property type="entry name" value="DUF4743"/>
</dbReference>
<comment type="cofactor">
    <cofactor evidence="1">
        <name>Mg(2+)</name>
        <dbReference type="ChEBI" id="CHEBI:18420"/>
    </cofactor>
</comment>
<reference evidence="4 5" key="1">
    <citation type="submission" date="2023-11" db="EMBL/GenBank/DDBJ databases">
        <title>Paucibacter sp. nov., isolated from fresh soil in Korea.</title>
        <authorList>
            <person name="Le N.T.T."/>
        </authorList>
    </citation>
    <scope>NUCLEOTIDE SEQUENCE [LARGE SCALE GENOMIC DNA]</scope>
    <source>
        <strain evidence="4 5">R3-3</strain>
    </source>
</reference>
<organism evidence="4 5">
    <name type="scientific">Roseateles agri</name>
    <dbReference type="NCBI Taxonomy" id="3098619"/>
    <lineage>
        <taxon>Bacteria</taxon>
        <taxon>Pseudomonadati</taxon>
        <taxon>Pseudomonadota</taxon>
        <taxon>Betaproteobacteria</taxon>
        <taxon>Burkholderiales</taxon>
        <taxon>Sphaerotilaceae</taxon>
        <taxon>Roseateles</taxon>
    </lineage>
</organism>
<sequence>MQFFLDDLPIGQVEDHRAELLLRALPTAHVDHAVIRWQPGSEDPSERSAQIQAAALVLREQGAVSGWRDERYRCEAPVAEPCLAFGAELFQLERAAFRFFGLMSRAVHINGFRADGRVWCGRRAPHKAIDPGRLDSLAAGGLGAGEDILDCARRELFEEAGVPPALAQGLIARGAVRTRRAEPEGWHDEVLHVFDLLLPDDFEPANQDGEVAEFVLLTQSELLARLGELTEDAAAALCQSVLRAR</sequence>
<protein>
    <submittedName>
        <fullName evidence="4">DUF4743 domain-containing protein</fullName>
    </submittedName>
</protein>
<name>A0ABU5DK26_9BURK</name>
<feature type="domain" description="Nudix hydrolase" evidence="3">
    <location>
        <begin position="102"/>
        <end position="243"/>
    </location>
</feature>
<proteinExistence type="predicted"/>
<evidence type="ECO:0000256" key="2">
    <source>
        <dbReference type="ARBA" id="ARBA00022801"/>
    </source>
</evidence>
<dbReference type="EMBL" id="JAXCLA010000005">
    <property type="protein sequence ID" value="MDY0746088.1"/>
    <property type="molecule type" value="Genomic_DNA"/>
</dbReference>
<dbReference type="Proteomes" id="UP001285263">
    <property type="component" value="Unassembled WGS sequence"/>
</dbReference>
<dbReference type="Pfam" id="PF15916">
    <property type="entry name" value="DUF4743"/>
    <property type="match status" value="1"/>
</dbReference>
<comment type="caution">
    <text evidence="4">The sequence shown here is derived from an EMBL/GenBank/DDBJ whole genome shotgun (WGS) entry which is preliminary data.</text>
</comment>
<dbReference type="PROSITE" id="PS51462">
    <property type="entry name" value="NUDIX"/>
    <property type="match status" value="1"/>
</dbReference>
<accession>A0ABU5DK26</accession>
<dbReference type="InterPro" id="IPR020084">
    <property type="entry name" value="NUDIX_hydrolase_CS"/>
</dbReference>
<evidence type="ECO:0000256" key="1">
    <source>
        <dbReference type="ARBA" id="ARBA00001946"/>
    </source>
</evidence>
<dbReference type="CDD" id="cd03676">
    <property type="entry name" value="NUDIX_Tnr3_like"/>
    <property type="match status" value="1"/>
</dbReference>
<keyword evidence="5" id="KW-1185">Reference proteome</keyword>
<gene>
    <name evidence="4" type="ORF">SNE35_16325</name>
</gene>
<evidence type="ECO:0000313" key="5">
    <source>
        <dbReference type="Proteomes" id="UP001285263"/>
    </source>
</evidence>
<dbReference type="PROSITE" id="PS00893">
    <property type="entry name" value="NUDIX_BOX"/>
    <property type="match status" value="1"/>
</dbReference>
<keyword evidence="2" id="KW-0378">Hydrolase</keyword>
<dbReference type="Gene3D" id="3.90.79.10">
    <property type="entry name" value="Nucleoside Triphosphate Pyrophosphohydrolase"/>
    <property type="match status" value="1"/>
</dbReference>
<dbReference type="InterPro" id="IPR000086">
    <property type="entry name" value="NUDIX_hydrolase_dom"/>
</dbReference>
<evidence type="ECO:0000259" key="3">
    <source>
        <dbReference type="PROSITE" id="PS51462"/>
    </source>
</evidence>
<evidence type="ECO:0000313" key="4">
    <source>
        <dbReference type="EMBL" id="MDY0746088.1"/>
    </source>
</evidence>
<dbReference type="SUPFAM" id="SSF55811">
    <property type="entry name" value="Nudix"/>
    <property type="match status" value="1"/>
</dbReference>
<dbReference type="Pfam" id="PF00293">
    <property type="entry name" value="NUDIX"/>
    <property type="match status" value="1"/>
</dbReference>